<feature type="transmembrane region" description="Helical" evidence="8">
    <location>
        <begin position="197"/>
        <end position="217"/>
    </location>
</feature>
<comment type="similarity">
    <text evidence="2">Belongs to the binding-protein-dependent transport system permease family. FecCD subfamily.</text>
</comment>
<keyword evidence="4" id="KW-1003">Cell membrane</keyword>
<evidence type="ECO:0000256" key="6">
    <source>
        <dbReference type="ARBA" id="ARBA00022989"/>
    </source>
</evidence>
<evidence type="ECO:0000313" key="10">
    <source>
        <dbReference type="Proteomes" id="UP000437748"/>
    </source>
</evidence>
<keyword evidence="3" id="KW-0813">Transport</keyword>
<organism evidence="9 10">
    <name type="scientific">Silvanigrella paludirubra</name>
    <dbReference type="NCBI Taxonomy" id="2499159"/>
    <lineage>
        <taxon>Bacteria</taxon>
        <taxon>Pseudomonadati</taxon>
        <taxon>Bdellovibrionota</taxon>
        <taxon>Oligoflexia</taxon>
        <taxon>Silvanigrellales</taxon>
        <taxon>Silvanigrellaceae</taxon>
        <taxon>Silvanigrella</taxon>
    </lineage>
</organism>
<keyword evidence="6 8" id="KW-1133">Transmembrane helix</keyword>
<proteinExistence type="inferred from homology"/>
<evidence type="ECO:0000256" key="4">
    <source>
        <dbReference type="ARBA" id="ARBA00022475"/>
    </source>
</evidence>
<dbReference type="PANTHER" id="PTHR30472">
    <property type="entry name" value="FERRIC ENTEROBACTIN TRANSPORT SYSTEM PERMEASE PROTEIN"/>
    <property type="match status" value="1"/>
</dbReference>
<feature type="transmembrane region" description="Helical" evidence="8">
    <location>
        <begin position="120"/>
        <end position="142"/>
    </location>
</feature>
<dbReference type="EMBL" id="WFLM01000003">
    <property type="protein sequence ID" value="KAB8038800.1"/>
    <property type="molecule type" value="Genomic_DNA"/>
</dbReference>
<protein>
    <submittedName>
        <fullName evidence="9">Iron chelate uptake ABC transporter family permease subunit</fullName>
    </submittedName>
</protein>
<feature type="transmembrane region" description="Helical" evidence="8">
    <location>
        <begin position="89"/>
        <end position="114"/>
    </location>
</feature>
<dbReference type="AlphaFoldDB" id="A0A6N6VS65"/>
<dbReference type="GO" id="GO:0005886">
    <property type="term" value="C:plasma membrane"/>
    <property type="evidence" value="ECO:0007669"/>
    <property type="project" value="UniProtKB-SubCell"/>
</dbReference>
<evidence type="ECO:0000313" key="9">
    <source>
        <dbReference type="EMBL" id="KAB8038800.1"/>
    </source>
</evidence>
<evidence type="ECO:0000256" key="8">
    <source>
        <dbReference type="SAM" id="Phobius"/>
    </source>
</evidence>
<evidence type="ECO:0000256" key="5">
    <source>
        <dbReference type="ARBA" id="ARBA00022692"/>
    </source>
</evidence>
<keyword evidence="5 8" id="KW-0812">Transmembrane</keyword>
<comment type="subcellular location">
    <subcellularLocation>
        <location evidence="1">Cell membrane</location>
        <topology evidence="1">Multi-pass membrane protein</topology>
    </subcellularLocation>
</comment>
<dbReference type="Proteomes" id="UP000437748">
    <property type="component" value="Unassembled WGS sequence"/>
</dbReference>
<dbReference type="SUPFAM" id="SSF81345">
    <property type="entry name" value="ABC transporter involved in vitamin B12 uptake, BtuC"/>
    <property type="match status" value="1"/>
</dbReference>
<dbReference type="InterPro" id="IPR000522">
    <property type="entry name" value="ABC_transptr_permease_BtuC"/>
</dbReference>
<feature type="transmembrane region" description="Helical" evidence="8">
    <location>
        <begin position="12"/>
        <end position="31"/>
    </location>
</feature>
<reference evidence="9 10" key="1">
    <citation type="submission" date="2019-10" db="EMBL/GenBank/DDBJ databases">
        <title>New species of Slilvanegrellaceae.</title>
        <authorList>
            <person name="Pitt A."/>
            <person name="Hahn M.W."/>
        </authorList>
    </citation>
    <scope>NUCLEOTIDE SEQUENCE [LARGE SCALE GENOMIC DNA]</scope>
    <source>
        <strain evidence="9 10">SP-Ram-0.45-NSY-1</strain>
    </source>
</reference>
<dbReference type="InterPro" id="IPR037294">
    <property type="entry name" value="ABC_BtuC-like"/>
</dbReference>
<feature type="transmembrane region" description="Helical" evidence="8">
    <location>
        <begin position="59"/>
        <end position="77"/>
    </location>
</feature>
<evidence type="ECO:0000256" key="1">
    <source>
        <dbReference type="ARBA" id="ARBA00004651"/>
    </source>
</evidence>
<accession>A0A6N6VS65</accession>
<keyword evidence="10" id="KW-1185">Reference proteome</keyword>
<dbReference type="GO" id="GO:0022857">
    <property type="term" value="F:transmembrane transporter activity"/>
    <property type="evidence" value="ECO:0007669"/>
    <property type="project" value="InterPro"/>
</dbReference>
<feature type="transmembrane region" description="Helical" evidence="8">
    <location>
        <begin position="314"/>
        <end position="334"/>
    </location>
</feature>
<feature type="transmembrane region" description="Helical" evidence="8">
    <location>
        <begin position="154"/>
        <end position="177"/>
    </location>
</feature>
<evidence type="ECO:0000256" key="7">
    <source>
        <dbReference type="ARBA" id="ARBA00023136"/>
    </source>
</evidence>
<evidence type="ECO:0000256" key="2">
    <source>
        <dbReference type="ARBA" id="ARBA00007935"/>
    </source>
</evidence>
<comment type="caution">
    <text evidence="9">The sequence shown here is derived from an EMBL/GenBank/DDBJ whole genome shotgun (WGS) entry which is preliminary data.</text>
</comment>
<dbReference type="Gene3D" id="1.10.3470.10">
    <property type="entry name" value="ABC transporter involved in vitamin B12 uptake, BtuC"/>
    <property type="match status" value="1"/>
</dbReference>
<dbReference type="Pfam" id="PF01032">
    <property type="entry name" value="FecCD"/>
    <property type="match status" value="1"/>
</dbReference>
<sequence length="339" mass="38000">MTLKKDFSFKIFIIYILIFLVSSFLSIYFGSTDINIFSSNLIQTNNDLYLKILELRMNGLIQAAIIGAILALCGYILQKLLRNPLADPFILGISSGGSCFASLFFIFNSLPIISSLPLTILFPIQSIFAFIGCMFSFIILILARKNIKNLNDDYIFPVIGIIINSFFSSILMLIFSLAKPEQLSEIHNFLMGSLQPISIYPLLFIVTLSIYPIYYILKKSKFYDYMLFGDDFAKSMGINPVKLRNNSILMICILISLAVSTSGIIAFIGLIIPHIIRKIHRFSSYFEIIICMILGAIVLVNADTLSRSLFSPAQLSVGIFTAILGAPMLSFILLNRHKI</sequence>
<gene>
    <name evidence="9" type="ORF">GCL60_08020</name>
</gene>
<dbReference type="CDD" id="cd06550">
    <property type="entry name" value="TM_ABC_iron-siderophores_like"/>
    <property type="match status" value="1"/>
</dbReference>
<dbReference type="PANTHER" id="PTHR30472:SF25">
    <property type="entry name" value="ABC TRANSPORTER PERMEASE PROTEIN MJ0876-RELATED"/>
    <property type="match status" value="1"/>
</dbReference>
<feature type="transmembrane region" description="Helical" evidence="8">
    <location>
        <begin position="282"/>
        <end position="302"/>
    </location>
</feature>
<name>A0A6N6VS65_9BACT</name>
<keyword evidence="7 8" id="KW-0472">Membrane</keyword>
<feature type="transmembrane region" description="Helical" evidence="8">
    <location>
        <begin position="248"/>
        <end position="276"/>
    </location>
</feature>
<evidence type="ECO:0000256" key="3">
    <source>
        <dbReference type="ARBA" id="ARBA00022448"/>
    </source>
</evidence>